<name>A0ABR3F2Y0_9AGAR</name>
<protein>
    <submittedName>
        <fullName evidence="1">Uncharacterized protein</fullName>
    </submittedName>
</protein>
<gene>
    <name evidence="1" type="ORF">V5O48_012492</name>
</gene>
<reference evidence="1 2" key="1">
    <citation type="submission" date="2024-02" db="EMBL/GenBank/DDBJ databases">
        <title>A draft genome for the cacao thread blight pathogen Marasmius crinis-equi.</title>
        <authorList>
            <person name="Cohen S.P."/>
            <person name="Baruah I.K."/>
            <person name="Amoako-Attah I."/>
            <person name="Bukari Y."/>
            <person name="Meinhardt L.W."/>
            <person name="Bailey B.A."/>
        </authorList>
    </citation>
    <scope>NUCLEOTIDE SEQUENCE [LARGE SCALE GENOMIC DNA]</scope>
    <source>
        <strain evidence="1 2">GH-76</strain>
    </source>
</reference>
<organism evidence="1 2">
    <name type="scientific">Marasmius crinis-equi</name>
    <dbReference type="NCBI Taxonomy" id="585013"/>
    <lineage>
        <taxon>Eukaryota</taxon>
        <taxon>Fungi</taxon>
        <taxon>Dikarya</taxon>
        <taxon>Basidiomycota</taxon>
        <taxon>Agaricomycotina</taxon>
        <taxon>Agaricomycetes</taxon>
        <taxon>Agaricomycetidae</taxon>
        <taxon>Agaricales</taxon>
        <taxon>Marasmiineae</taxon>
        <taxon>Marasmiaceae</taxon>
        <taxon>Marasmius</taxon>
    </lineage>
</organism>
<dbReference type="EMBL" id="JBAHYK010001110">
    <property type="protein sequence ID" value="KAL0569475.1"/>
    <property type="molecule type" value="Genomic_DNA"/>
</dbReference>
<evidence type="ECO:0000313" key="1">
    <source>
        <dbReference type="EMBL" id="KAL0569475.1"/>
    </source>
</evidence>
<comment type="caution">
    <text evidence="1">The sequence shown here is derived from an EMBL/GenBank/DDBJ whole genome shotgun (WGS) entry which is preliminary data.</text>
</comment>
<sequence>MINTFASPDIRGITFNAPGGSFTGALDEKWDVLVKIFLALEKFASIAIELVVPPSDLGTERLASLTDGHTSTVCYEGYDMRRSKR</sequence>
<evidence type="ECO:0000313" key="2">
    <source>
        <dbReference type="Proteomes" id="UP001465976"/>
    </source>
</evidence>
<accession>A0ABR3F2Y0</accession>
<proteinExistence type="predicted"/>
<keyword evidence="2" id="KW-1185">Reference proteome</keyword>
<dbReference type="Proteomes" id="UP001465976">
    <property type="component" value="Unassembled WGS sequence"/>
</dbReference>